<name>A0ACC2P226_9HYME</name>
<organism evidence="1 2">
    <name type="scientific">Eretmocerus hayati</name>
    <dbReference type="NCBI Taxonomy" id="131215"/>
    <lineage>
        <taxon>Eukaryota</taxon>
        <taxon>Metazoa</taxon>
        <taxon>Ecdysozoa</taxon>
        <taxon>Arthropoda</taxon>
        <taxon>Hexapoda</taxon>
        <taxon>Insecta</taxon>
        <taxon>Pterygota</taxon>
        <taxon>Neoptera</taxon>
        <taxon>Endopterygota</taxon>
        <taxon>Hymenoptera</taxon>
        <taxon>Apocrita</taxon>
        <taxon>Proctotrupomorpha</taxon>
        <taxon>Chalcidoidea</taxon>
        <taxon>Aphelinidae</taxon>
        <taxon>Aphelininae</taxon>
        <taxon>Eretmocerus</taxon>
    </lineage>
</organism>
<evidence type="ECO:0000313" key="2">
    <source>
        <dbReference type="Proteomes" id="UP001239111"/>
    </source>
</evidence>
<evidence type="ECO:0000313" key="1">
    <source>
        <dbReference type="EMBL" id="KAJ8677432.1"/>
    </source>
</evidence>
<dbReference type="Proteomes" id="UP001239111">
    <property type="component" value="Chromosome 2"/>
</dbReference>
<keyword evidence="2" id="KW-1185">Reference proteome</keyword>
<accession>A0ACC2P226</accession>
<gene>
    <name evidence="1" type="ORF">QAD02_013219</name>
</gene>
<comment type="caution">
    <text evidence="1">The sequence shown here is derived from an EMBL/GenBank/DDBJ whole genome shotgun (WGS) entry which is preliminary data.</text>
</comment>
<protein>
    <submittedName>
        <fullName evidence="1">Uncharacterized protein</fullName>
    </submittedName>
</protein>
<dbReference type="EMBL" id="CM056742">
    <property type="protein sequence ID" value="KAJ8677432.1"/>
    <property type="molecule type" value="Genomic_DNA"/>
</dbReference>
<sequence>MNGENLVMNIEQDTGRVSSQGNGAVFPPLFGNAGLLRKRSQNADSDIAAEGSSPAPIQQKQTTTAFPASQQLPADEVRHITDSINFSALSYSSALVVAKTPMPERQCVYLFLK</sequence>
<proteinExistence type="predicted"/>
<reference evidence="1" key="1">
    <citation type="submission" date="2023-04" db="EMBL/GenBank/DDBJ databases">
        <title>A chromosome-level genome assembly of the parasitoid wasp Eretmocerus hayati.</title>
        <authorList>
            <person name="Zhong Y."/>
            <person name="Liu S."/>
            <person name="Liu Y."/>
        </authorList>
    </citation>
    <scope>NUCLEOTIDE SEQUENCE</scope>
    <source>
        <strain evidence="1">ZJU_SS_LIU_2023</strain>
    </source>
</reference>